<feature type="domain" description="TsaA-like" evidence="3">
    <location>
        <begin position="6"/>
        <end position="130"/>
    </location>
</feature>
<dbReference type="Proteomes" id="UP001600941">
    <property type="component" value="Unassembled WGS sequence"/>
</dbReference>
<keyword evidence="4" id="KW-0808">Transferase</keyword>
<keyword evidence="5" id="KW-1185">Reference proteome</keyword>
<dbReference type="InterPro" id="IPR036413">
    <property type="entry name" value="YaeB-like_sf"/>
</dbReference>
<dbReference type="SUPFAM" id="SSF118196">
    <property type="entry name" value="YaeB-like"/>
    <property type="match status" value="1"/>
</dbReference>
<dbReference type="RefSeq" id="WP_227209814.1">
    <property type="nucleotide sequence ID" value="NZ_BAABZQ010000001.1"/>
</dbReference>
<sequence length="158" mass="18006">MTTYQLHPIGTIHNNGEDMFITLSPEYIPALQALDGFSHLQVLWWFSDFDTKEARTVLETEQPYKNAPAVMGIFATRSPIRPNPIALTTAPVTYIDYENGVIHIAYMDANDNTPVLDIKPYTPSMDRIESPAVPAWCSHWPISQEESADFPWEDQFNF</sequence>
<proteinExistence type="inferred from homology"/>
<evidence type="ECO:0000313" key="5">
    <source>
        <dbReference type="Proteomes" id="UP001600941"/>
    </source>
</evidence>
<dbReference type="EMBL" id="BAABZQ010000001">
    <property type="protein sequence ID" value="GAA6501946.1"/>
    <property type="molecule type" value="Genomic_DNA"/>
</dbReference>
<dbReference type="GO" id="GO:0032259">
    <property type="term" value="P:methylation"/>
    <property type="evidence" value="ECO:0007669"/>
    <property type="project" value="UniProtKB-KW"/>
</dbReference>
<dbReference type="InterPro" id="IPR036414">
    <property type="entry name" value="YaeB_N_sf"/>
</dbReference>
<comment type="caution">
    <text evidence="4">The sequence shown here is derived from an EMBL/GenBank/DDBJ whole genome shotgun (WGS) entry which is preliminary data.</text>
</comment>
<dbReference type="Gene3D" id="2.40.30.70">
    <property type="entry name" value="YaeB-like"/>
    <property type="match status" value="1"/>
</dbReference>
<accession>A0ABQ0BZH1</accession>
<organism evidence="4 5">
    <name type="scientific">Blautia parvula</name>
    <dbReference type="NCBI Taxonomy" id="2877527"/>
    <lineage>
        <taxon>Bacteria</taxon>
        <taxon>Bacillati</taxon>
        <taxon>Bacillota</taxon>
        <taxon>Clostridia</taxon>
        <taxon>Lachnospirales</taxon>
        <taxon>Lachnospiraceae</taxon>
        <taxon>Blautia</taxon>
    </lineage>
</organism>
<evidence type="ECO:0000313" key="4">
    <source>
        <dbReference type="EMBL" id="GAA6501946.1"/>
    </source>
</evidence>
<evidence type="ECO:0000256" key="1">
    <source>
        <dbReference type="ARBA" id="ARBA00022691"/>
    </source>
</evidence>
<dbReference type="PANTHER" id="PTHR12818:SF0">
    <property type="entry name" value="TRNA (ADENINE(37)-N6)-METHYLTRANSFERASE"/>
    <property type="match status" value="1"/>
</dbReference>
<dbReference type="PANTHER" id="PTHR12818">
    <property type="entry name" value="TRNA (ADENINE(37)-N6)-METHYLTRANSFERASE"/>
    <property type="match status" value="1"/>
</dbReference>
<dbReference type="Pfam" id="PF01980">
    <property type="entry name" value="TrmO_N"/>
    <property type="match status" value="1"/>
</dbReference>
<dbReference type="InterPro" id="IPR040372">
    <property type="entry name" value="YaeB-like"/>
</dbReference>
<evidence type="ECO:0000256" key="2">
    <source>
        <dbReference type="ARBA" id="ARBA00033753"/>
    </source>
</evidence>
<reference evidence="4 5" key="1">
    <citation type="submission" date="2024-04" db="EMBL/GenBank/DDBJ databases">
        <title>Defined microbial consortia suppress multidrug-resistant proinflammatory Enterobacteriaceae via ecological control.</title>
        <authorList>
            <person name="Furuichi M."/>
            <person name="Kawaguchi T."/>
            <person name="Pust M."/>
            <person name="Yasuma K."/>
            <person name="Plichta D."/>
            <person name="Hasegawa N."/>
            <person name="Ohya T."/>
            <person name="Bhattarai S."/>
            <person name="Sasajima S."/>
            <person name="Aoto Y."/>
            <person name="Tuganbaev T."/>
            <person name="Yaginuma M."/>
            <person name="Ueda M."/>
            <person name="Okahashi N."/>
            <person name="Amafuji K."/>
            <person name="Kiridooshi Y."/>
            <person name="Sugita K."/>
            <person name="Strazar M."/>
            <person name="Skelly A."/>
            <person name="Suda W."/>
            <person name="Hattori M."/>
            <person name="Nakamoto N."/>
            <person name="Caballero S."/>
            <person name="Norman J."/>
            <person name="Olle B."/>
            <person name="Tanoue T."/>
            <person name="Arita M."/>
            <person name="Bucci V."/>
            <person name="Atarashi K."/>
            <person name="Xavier R."/>
            <person name="Honda K."/>
        </authorList>
    </citation>
    <scope>NUCLEOTIDE SEQUENCE [LARGE SCALE GENOMIC DNA]</scope>
    <source>
        <strain evidence="5">k34-0107-D12</strain>
    </source>
</reference>
<protein>
    <submittedName>
        <fullName evidence="4">SAM-dependent methyltransferase</fullName>
    </submittedName>
</protein>
<dbReference type="CDD" id="cd09281">
    <property type="entry name" value="UPF0066"/>
    <property type="match status" value="1"/>
</dbReference>
<comment type="similarity">
    <text evidence="2">Belongs to the tRNA methyltransferase O family.</text>
</comment>
<name>A0ABQ0BZH1_9FIRM</name>
<dbReference type="InterPro" id="IPR023370">
    <property type="entry name" value="TrmO-like_N"/>
</dbReference>
<gene>
    <name evidence="4" type="ORF">K340107D12_47620</name>
</gene>
<keyword evidence="4" id="KW-0489">Methyltransferase</keyword>
<dbReference type="GO" id="GO:0008168">
    <property type="term" value="F:methyltransferase activity"/>
    <property type="evidence" value="ECO:0007669"/>
    <property type="project" value="UniProtKB-KW"/>
</dbReference>
<keyword evidence="1" id="KW-0949">S-adenosyl-L-methionine</keyword>
<evidence type="ECO:0000259" key="3">
    <source>
        <dbReference type="PROSITE" id="PS51668"/>
    </source>
</evidence>
<dbReference type="PROSITE" id="PS51668">
    <property type="entry name" value="TSAA_2"/>
    <property type="match status" value="1"/>
</dbReference>